<evidence type="ECO:0000313" key="7">
    <source>
        <dbReference type="Proteomes" id="UP001165121"/>
    </source>
</evidence>
<comment type="caution">
    <text evidence="6">The sequence shown here is derived from an EMBL/GenBank/DDBJ whole genome shotgun (WGS) entry which is preliminary data.</text>
</comment>
<dbReference type="GO" id="GO:0008270">
    <property type="term" value="F:zinc ion binding"/>
    <property type="evidence" value="ECO:0007669"/>
    <property type="project" value="UniProtKB-KW"/>
</dbReference>
<keyword evidence="1" id="KW-0479">Metal-binding</keyword>
<protein>
    <submittedName>
        <fullName evidence="6">Unnamed protein product</fullName>
    </submittedName>
</protein>
<proteinExistence type="predicted"/>
<keyword evidence="2 4" id="KW-0863">Zinc-finger</keyword>
<accession>A0A9W7CVV4</accession>
<keyword evidence="7" id="KW-1185">Reference proteome</keyword>
<dbReference type="Pfam" id="PF01753">
    <property type="entry name" value="zf-MYND"/>
    <property type="match status" value="1"/>
</dbReference>
<evidence type="ECO:0000256" key="4">
    <source>
        <dbReference type="PROSITE-ProRule" id="PRU00134"/>
    </source>
</evidence>
<keyword evidence="3" id="KW-0862">Zinc</keyword>
<evidence type="ECO:0000256" key="2">
    <source>
        <dbReference type="ARBA" id="ARBA00022771"/>
    </source>
</evidence>
<dbReference type="AlphaFoldDB" id="A0A9W7CVV4"/>
<organism evidence="6 7">
    <name type="scientific">Phytophthora fragariaefolia</name>
    <dbReference type="NCBI Taxonomy" id="1490495"/>
    <lineage>
        <taxon>Eukaryota</taxon>
        <taxon>Sar</taxon>
        <taxon>Stramenopiles</taxon>
        <taxon>Oomycota</taxon>
        <taxon>Peronosporomycetes</taxon>
        <taxon>Peronosporales</taxon>
        <taxon>Peronosporaceae</taxon>
        <taxon>Phytophthora</taxon>
    </lineage>
</organism>
<evidence type="ECO:0000256" key="3">
    <source>
        <dbReference type="ARBA" id="ARBA00022833"/>
    </source>
</evidence>
<dbReference type="OrthoDB" id="496827at2759"/>
<dbReference type="SUPFAM" id="SSF144232">
    <property type="entry name" value="HIT/MYND zinc finger-like"/>
    <property type="match status" value="1"/>
</dbReference>
<sequence length="283" mass="31241">MVGEEEAQRRSFFVVYVPADERRELEEWSVELPEDKEAQLGCLTERLRAHFKAGATNASQQQQQETFKRQLLAQLPKGATMTDEMLQMMLQMDSLVDSIPLVLNSRDAQHVGVNMYVDDKGTAKALPTNVRASAIAQACGKMLEVKGDAFIGRVFDNGEWGGRRTRALRRYWSDRLPAAVDDDFVRMDFRLREVSGDAPWVQLGKQQSAAAAAGNGGAAAGAALAKAKAPAKLMLPGSIQRICGADRCSKIGTLRCSRCKAQFYCSPECQKADWKLHKLGCKQ</sequence>
<dbReference type="PROSITE" id="PS01360">
    <property type="entry name" value="ZF_MYND_1"/>
    <property type="match status" value="1"/>
</dbReference>
<evidence type="ECO:0000313" key="6">
    <source>
        <dbReference type="EMBL" id="GMF44085.1"/>
    </source>
</evidence>
<reference evidence="6" key="1">
    <citation type="submission" date="2023-04" db="EMBL/GenBank/DDBJ databases">
        <title>Phytophthora fragariaefolia NBRC 109709.</title>
        <authorList>
            <person name="Ichikawa N."/>
            <person name="Sato H."/>
            <person name="Tonouchi N."/>
        </authorList>
    </citation>
    <scope>NUCLEOTIDE SEQUENCE</scope>
    <source>
        <strain evidence="6">NBRC 109709</strain>
    </source>
</reference>
<dbReference type="Proteomes" id="UP001165121">
    <property type="component" value="Unassembled WGS sequence"/>
</dbReference>
<dbReference type="EMBL" id="BSXT01001644">
    <property type="protein sequence ID" value="GMF44085.1"/>
    <property type="molecule type" value="Genomic_DNA"/>
</dbReference>
<feature type="domain" description="MYND-type" evidence="5">
    <location>
        <begin position="240"/>
        <end position="281"/>
    </location>
</feature>
<evidence type="ECO:0000256" key="1">
    <source>
        <dbReference type="ARBA" id="ARBA00022723"/>
    </source>
</evidence>
<name>A0A9W7CVV4_9STRA</name>
<dbReference type="PROSITE" id="PS50865">
    <property type="entry name" value="ZF_MYND_2"/>
    <property type="match status" value="1"/>
</dbReference>
<dbReference type="InterPro" id="IPR002893">
    <property type="entry name" value="Znf_MYND"/>
</dbReference>
<dbReference type="Gene3D" id="6.10.140.2220">
    <property type="match status" value="1"/>
</dbReference>
<gene>
    <name evidence="6" type="ORF">Pfra01_001519500</name>
</gene>
<evidence type="ECO:0000259" key="5">
    <source>
        <dbReference type="PROSITE" id="PS50865"/>
    </source>
</evidence>